<evidence type="ECO:0000313" key="3">
    <source>
        <dbReference type="Proteomes" id="UP001595824"/>
    </source>
</evidence>
<sequence>MIRSAARLTSLAVGGAAEAEPESRACLFPAEADRGEDVGGFAASGVARRTGGGGDAGDAVEQVRGLDAGEGETEVSGQSPVRVTVDGGARERRREAVLEPVTQGPDVARGGDGVGGGEAGGGSEP</sequence>
<keyword evidence="3" id="KW-1185">Reference proteome</keyword>
<accession>A0ABV8TL35</accession>
<comment type="caution">
    <text evidence="2">The sequence shown here is derived from an EMBL/GenBank/DDBJ whole genome shotgun (WGS) entry which is preliminary data.</text>
</comment>
<evidence type="ECO:0000256" key="1">
    <source>
        <dbReference type="SAM" id="MobiDB-lite"/>
    </source>
</evidence>
<reference evidence="3" key="1">
    <citation type="journal article" date="2019" name="Int. J. Syst. Evol. Microbiol.">
        <title>The Global Catalogue of Microorganisms (GCM) 10K type strain sequencing project: providing services to taxonomists for standard genome sequencing and annotation.</title>
        <authorList>
            <consortium name="The Broad Institute Genomics Platform"/>
            <consortium name="The Broad Institute Genome Sequencing Center for Infectious Disease"/>
            <person name="Wu L."/>
            <person name="Ma J."/>
        </authorList>
    </citation>
    <scope>NUCLEOTIDE SEQUENCE [LARGE SCALE GENOMIC DNA]</scope>
    <source>
        <strain evidence="3">PCU 347</strain>
    </source>
</reference>
<feature type="region of interest" description="Disordered" evidence="1">
    <location>
        <begin position="86"/>
        <end position="125"/>
    </location>
</feature>
<feature type="compositionally biased region" description="Basic and acidic residues" evidence="1">
    <location>
        <begin position="88"/>
        <end position="97"/>
    </location>
</feature>
<name>A0ABV8TL35_9ACTN</name>
<dbReference type="EMBL" id="JBHSDP010000024">
    <property type="protein sequence ID" value="MFC4331142.1"/>
    <property type="molecule type" value="Genomic_DNA"/>
</dbReference>
<organism evidence="2 3">
    <name type="scientific">Streptomyces andamanensis</name>
    <dbReference type="NCBI Taxonomy" id="1565035"/>
    <lineage>
        <taxon>Bacteria</taxon>
        <taxon>Bacillati</taxon>
        <taxon>Actinomycetota</taxon>
        <taxon>Actinomycetes</taxon>
        <taxon>Kitasatosporales</taxon>
        <taxon>Streptomycetaceae</taxon>
        <taxon>Streptomyces</taxon>
    </lineage>
</organism>
<evidence type="ECO:0000313" key="2">
    <source>
        <dbReference type="EMBL" id="MFC4331142.1"/>
    </source>
</evidence>
<protein>
    <recommendedName>
        <fullName evidence="4">Secreted protein</fullName>
    </recommendedName>
</protein>
<proteinExistence type="predicted"/>
<feature type="non-terminal residue" evidence="2">
    <location>
        <position position="125"/>
    </location>
</feature>
<feature type="region of interest" description="Disordered" evidence="1">
    <location>
        <begin position="1"/>
        <end position="22"/>
    </location>
</feature>
<evidence type="ECO:0008006" key="4">
    <source>
        <dbReference type="Google" id="ProtNLM"/>
    </source>
</evidence>
<dbReference type="Proteomes" id="UP001595824">
    <property type="component" value="Unassembled WGS sequence"/>
</dbReference>
<feature type="compositionally biased region" description="Gly residues" evidence="1">
    <location>
        <begin position="110"/>
        <end position="125"/>
    </location>
</feature>
<gene>
    <name evidence="2" type="ORF">ACFPC0_25865</name>
</gene>